<dbReference type="GO" id="GO:0005524">
    <property type="term" value="F:ATP binding"/>
    <property type="evidence" value="ECO:0007669"/>
    <property type="project" value="UniProtKB-KW"/>
</dbReference>
<dbReference type="InterPro" id="IPR000850">
    <property type="entry name" value="Adenylat/UMP-CMP_kin"/>
</dbReference>
<proteinExistence type="inferred from homology"/>
<dbReference type="CDD" id="cd01428">
    <property type="entry name" value="ADK"/>
    <property type="match status" value="1"/>
</dbReference>
<dbReference type="Pfam" id="PF00406">
    <property type="entry name" value="ADK"/>
    <property type="match status" value="1"/>
</dbReference>
<dbReference type="SUPFAM" id="SSF52540">
    <property type="entry name" value="P-loop containing nucleoside triphosphate hydrolases"/>
    <property type="match status" value="1"/>
</dbReference>
<dbReference type="AlphaFoldDB" id="A0A9D1CK45"/>
<dbReference type="GO" id="GO:0005737">
    <property type="term" value="C:cytoplasm"/>
    <property type="evidence" value="ECO:0007669"/>
    <property type="project" value="UniProtKB-SubCell"/>
</dbReference>
<dbReference type="Gene3D" id="3.40.50.300">
    <property type="entry name" value="P-loop containing nucleotide triphosphate hydrolases"/>
    <property type="match status" value="1"/>
</dbReference>
<comment type="catalytic activity">
    <reaction evidence="6">
        <text>AMP + ATP = 2 ADP</text>
        <dbReference type="Rhea" id="RHEA:12973"/>
        <dbReference type="ChEBI" id="CHEBI:30616"/>
        <dbReference type="ChEBI" id="CHEBI:456215"/>
        <dbReference type="ChEBI" id="CHEBI:456216"/>
        <dbReference type="EC" id="2.7.4.3"/>
    </reaction>
</comment>
<dbReference type="EC" id="2.7.4.3" evidence="6"/>
<dbReference type="PRINTS" id="PR00094">
    <property type="entry name" value="ADENYLTKNASE"/>
</dbReference>
<keyword evidence="6" id="KW-0067">ATP-binding</keyword>
<evidence type="ECO:0000256" key="2">
    <source>
        <dbReference type="ARBA" id="ARBA00022727"/>
    </source>
</evidence>
<keyword evidence="3 6" id="KW-0547">Nucleotide-binding</keyword>
<comment type="subunit">
    <text evidence="6">Monomer.</text>
</comment>
<dbReference type="PANTHER" id="PTHR23359">
    <property type="entry name" value="NUCLEOTIDE KINASE"/>
    <property type="match status" value="1"/>
</dbReference>
<evidence type="ECO:0000256" key="6">
    <source>
        <dbReference type="RuleBase" id="RU003331"/>
    </source>
</evidence>
<dbReference type="GO" id="GO:0004017">
    <property type="term" value="F:AMP kinase activity"/>
    <property type="evidence" value="ECO:0007669"/>
    <property type="project" value="UniProtKB-EC"/>
</dbReference>
<sequence length="205" mass="23567">KYHIPHISTGDILREIAKEDSEVGNYVRETLASGKLVKDEITYQLIEKRLQEKDCKNGYIIDGFPRSLDQAVEYDKILKRLGYEVGNVISIVIDEKTLERRITGRRVCEDCHAVYNINEKASAPQIESVCDICGGKLYQRNDDNLEAFQTRYKMYQEKTEPIIEHYRQQGVLTEVNGNDTIENVFQQIDKIISVSTSSKKDGDEK</sequence>
<keyword evidence="1 5" id="KW-0808">Transferase</keyword>
<organism evidence="8 9">
    <name type="scientific">Candidatus Faecenecus gallistercoris</name>
    <dbReference type="NCBI Taxonomy" id="2840793"/>
    <lineage>
        <taxon>Bacteria</taxon>
        <taxon>Bacillati</taxon>
        <taxon>Bacillota</taxon>
        <taxon>Bacillota incertae sedis</taxon>
        <taxon>Candidatus Faecenecus</taxon>
    </lineage>
</organism>
<evidence type="ECO:0000256" key="3">
    <source>
        <dbReference type="ARBA" id="ARBA00022741"/>
    </source>
</evidence>
<dbReference type="InterPro" id="IPR033690">
    <property type="entry name" value="Adenylat_kinase_CS"/>
</dbReference>
<dbReference type="Pfam" id="PF05191">
    <property type="entry name" value="ADK_lid"/>
    <property type="match status" value="1"/>
</dbReference>
<evidence type="ECO:0000313" key="8">
    <source>
        <dbReference type="EMBL" id="HIQ64113.1"/>
    </source>
</evidence>
<reference evidence="8" key="1">
    <citation type="submission" date="2020-10" db="EMBL/GenBank/DDBJ databases">
        <authorList>
            <person name="Gilroy R."/>
        </authorList>
    </citation>
    <scope>NUCLEOTIDE SEQUENCE</scope>
    <source>
        <strain evidence="8">CHK165-10780</strain>
    </source>
</reference>
<dbReference type="InterPro" id="IPR006259">
    <property type="entry name" value="Adenyl_kin_sub"/>
</dbReference>
<name>A0A9D1CK45_9FIRM</name>
<keyword evidence="2" id="KW-0545">Nucleotide biosynthesis</keyword>
<comment type="similarity">
    <text evidence="5">Belongs to the adenylate kinase family.</text>
</comment>
<comment type="subcellular location">
    <subcellularLocation>
        <location evidence="6">Cytoplasm</location>
    </subcellularLocation>
</comment>
<feature type="non-terminal residue" evidence="8">
    <location>
        <position position="1"/>
    </location>
</feature>
<feature type="domain" description="Adenylate kinase active site lid" evidence="7">
    <location>
        <begin position="105"/>
        <end position="142"/>
    </location>
</feature>
<keyword evidence="4 5" id="KW-0418">Kinase</keyword>
<dbReference type="InterPro" id="IPR027417">
    <property type="entry name" value="P-loop_NTPase"/>
</dbReference>
<dbReference type="InterPro" id="IPR036193">
    <property type="entry name" value="ADK_active_lid_dom_sf"/>
</dbReference>
<evidence type="ECO:0000256" key="1">
    <source>
        <dbReference type="ARBA" id="ARBA00022679"/>
    </source>
</evidence>
<dbReference type="PROSITE" id="PS00113">
    <property type="entry name" value="ADENYLATE_KINASE"/>
    <property type="match status" value="1"/>
</dbReference>
<reference evidence="8" key="2">
    <citation type="journal article" date="2021" name="PeerJ">
        <title>Extensive microbial diversity within the chicken gut microbiome revealed by metagenomics and culture.</title>
        <authorList>
            <person name="Gilroy R."/>
            <person name="Ravi A."/>
            <person name="Getino M."/>
            <person name="Pursley I."/>
            <person name="Horton D.L."/>
            <person name="Alikhan N.F."/>
            <person name="Baker D."/>
            <person name="Gharbi K."/>
            <person name="Hall N."/>
            <person name="Watson M."/>
            <person name="Adriaenssens E.M."/>
            <person name="Foster-Nyarko E."/>
            <person name="Jarju S."/>
            <person name="Secka A."/>
            <person name="Antonio M."/>
            <person name="Oren A."/>
            <person name="Chaudhuri R.R."/>
            <person name="La Ragione R."/>
            <person name="Hildebrand F."/>
            <person name="Pallen M.J."/>
        </authorList>
    </citation>
    <scope>NUCLEOTIDE SEQUENCE</scope>
    <source>
        <strain evidence="8">CHK165-10780</strain>
    </source>
</reference>
<comment type="caution">
    <text evidence="8">The sequence shown here is derived from an EMBL/GenBank/DDBJ whole genome shotgun (WGS) entry which is preliminary data.</text>
</comment>
<gene>
    <name evidence="8" type="ORF">IAC85_00060</name>
</gene>
<dbReference type="HAMAP" id="MF_00235">
    <property type="entry name" value="Adenylate_kinase_Adk"/>
    <property type="match status" value="1"/>
</dbReference>
<dbReference type="Proteomes" id="UP000886725">
    <property type="component" value="Unassembled WGS sequence"/>
</dbReference>
<evidence type="ECO:0000256" key="4">
    <source>
        <dbReference type="ARBA" id="ARBA00022777"/>
    </source>
</evidence>
<evidence type="ECO:0000313" key="9">
    <source>
        <dbReference type="Proteomes" id="UP000886725"/>
    </source>
</evidence>
<dbReference type="NCBIfam" id="TIGR01351">
    <property type="entry name" value="adk"/>
    <property type="match status" value="1"/>
</dbReference>
<protein>
    <recommendedName>
        <fullName evidence="6">Adenylate kinase</fullName>
        <ecNumber evidence="6">2.7.4.3</ecNumber>
    </recommendedName>
</protein>
<dbReference type="SUPFAM" id="SSF57774">
    <property type="entry name" value="Microbial and mitochondrial ADK, insert 'zinc finger' domain"/>
    <property type="match status" value="1"/>
</dbReference>
<dbReference type="EMBL" id="DVFU01000002">
    <property type="protein sequence ID" value="HIQ64113.1"/>
    <property type="molecule type" value="Genomic_DNA"/>
</dbReference>
<evidence type="ECO:0000256" key="5">
    <source>
        <dbReference type="RuleBase" id="RU003330"/>
    </source>
</evidence>
<accession>A0A9D1CK45</accession>
<evidence type="ECO:0000259" key="7">
    <source>
        <dbReference type="Pfam" id="PF05191"/>
    </source>
</evidence>
<dbReference type="InterPro" id="IPR007862">
    <property type="entry name" value="Adenylate_kinase_lid-dom"/>
</dbReference>